<comment type="caution">
    <text evidence="2">The sequence shown here is derived from an EMBL/GenBank/DDBJ whole genome shotgun (WGS) entry which is preliminary data.</text>
</comment>
<reference evidence="2" key="1">
    <citation type="thesis" date="2021" institute="BYU ScholarsArchive" country="Provo, UT, USA">
        <title>Applications of and Algorithms for Genome Assembly and Genomic Analyses with an Emphasis on Marine Teleosts.</title>
        <authorList>
            <person name="Pickett B.D."/>
        </authorList>
    </citation>
    <scope>NUCLEOTIDE SEQUENCE</scope>
    <source>
        <strain evidence="2">HI-2016</strain>
    </source>
</reference>
<evidence type="ECO:0000313" key="2">
    <source>
        <dbReference type="EMBL" id="KAG9340784.1"/>
    </source>
</evidence>
<dbReference type="Proteomes" id="UP000824540">
    <property type="component" value="Unassembled WGS sequence"/>
</dbReference>
<feature type="compositionally biased region" description="Polar residues" evidence="1">
    <location>
        <begin position="88"/>
        <end position="97"/>
    </location>
</feature>
<name>A0A8T2NL60_9TELE</name>
<gene>
    <name evidence="2" type="ORF">JZ751_020376</name>
</gene>
<proteinExistence type="predicted"/>
<feature type="region of interest" description="Disordered" evidence="1">
    <location>
        <begin position="39"/>
        <end position="114"/>
    </location>
</feature>
<protein>
    <submittedName>
        <fullName evidence="2">Uncharacterized protein</fullName>
    </submittedName>
</protein>
<organism evidence="2 3">
    <name type="scientific">Albula glossodonta</name>
    <name type="common">roundjaw bonefish</name>
    <dbReference type="NCBI Taxonomy" id="121402"/>
    <lineage>
        <taxon>Eukaryota</taxon>
        <taxon>Metazoa</taxon>
        <taxon>Chordata</taxon>
        <taxon>Craniata</taxon>
        <taxon>Vertebrata</taxon>
        <taxon>Euteleostomi</taxon>
        <taxon>Actinopterygii</taxon>
        <taxon>Neopterygii</taxon>
        <taxon>Teleostei</taxon>
        <taxon>Albuliformes</taxon>
        <taxon>Albulidae</taxon>
        <taxon>Albula</taxon>
    </lineage>
</organism>
<keyword evidence="3" id="KW-1185">Reference proteome</keyword>
<dbReference type="AlphaFoldDB" id="A0A8T2NL60"/>
<evidence type="ECO:0000256" key="1">
    <source>
        <dbReference type="SAM" id="MobiDB-lite"/>
    </source>
</evidence>
<sequence length="176" mass="19581">MLRRTIQGTSRKFIQHSQTSAALWKWTWGWLPISPDLSWAPQSPPSPHGLPRPQDDPAADLPHAAHDAQDAQQGGRARRHEQEADESPPTSELASHQGNREKMPPSLPPSQTQWKYQEGGVTAEISKPHPKLTPNSQWGYSLFDGSIWFMSTTSIQNEKDWHHDHCWGAGSQGGGA</sequence>
<evidence type="ECO:0000313" key="3">
    <source>
        <dbReference type="Proteomes" id="UP000824540"/>
    </source>
</evidence>
<dbReference type="EMBL" id="JAFBMS010000040">
    <property type="protein sequence ID" value="KAG9340784.1"/>
    <property type="molecule type" value="Genomic_DNA"/>
</dbReference>
<accession>A0A8T2NL60</accession>